<feature type="transmembrane region" description="Helical" evidence="1">
    <location>
        <begin position="235"/>
        <end position="253"/>
    </location>
</feature>
<feature type="transmembrane region" description="Helical" evidence="1">
    <location>
        <begin position="6"/>
        <end position="24"/>
    </location>
</feature>
<dbReference type="PANTHER" id="PTHR38034">
    <property type="entry name" value="INNER MEMBRANE PROTEIN YPJD"/>
    <property type="match status" value="1"/>
</dbReference>
<comment type="caution">
    <text evidence="3">The sequence shown here is derived from an EMBL/GenBank/DDBJ whole genome shotgun (WGS) entry which is preliminary data.</text>
</comment>
<reference evidence="3 4" key="1">
    <citation type="submission" date="2018-12" db="EMBL/GenBank/DDBJ databases">
        <authorList>
            <person name="Yu L."/>
        </authorList>
    </citation>
    <scope>NUCLEOTIDE SEQUENCE [LARGE SCALE GENOMIC DNA]</scope>
    <source>
        <strain evidence="3 4">HAW-EB5</strain>
    </source>
</reference>
<organism evidence="3 4">
    <name type="scientific">Shewanella atlantica</name>
    <dbReference type="NCBI Taxonomy" id="271099"/>
    <lineage>
        <taxon>Bacteria</taxon>
        <taxon>Pseudomonadati</taxon>
        <taxon>Pseudomonadota</taxon>
        <taxon>Gammaproteobacteria</taxon>
        <taxon>Alteromonadales</taxon>
        <taxon>Shewanellaceae</taxon>
        <taxon>Shewanella</taxon>
    </lineage>
</organism>
<feature type="transmembrane region" description="Helical" evidence="1">
    <location>
        <begin position="208"/>
        <end position="228"/>
    </location>
</feature>
<dbReference type="GO" id="GO:0017004">
    <property type="term" value="P:cytochrome complex assembly"/>
    <property type="evidence" value="ECO:0007669"/>
    <property type="project" value="InterPro"/>
</dbReference>
<dbReference type="PANTHER" id="PTHR38034:SF1">
    <property type="entry name" value="INNER MEMBRANE PROTEIN YPJD"/>
    <property type="match status" value="1"/>
</dbReference>
<dbReference type="Proteomes" id="UP000282060">
    <property type="component" value="Unassembled WGS sequence"/>
</dbReference>
<sequence length="263" mass="29067">MVIFSASAMLFYCIALVLVVSRLFHSDGPNRRIVAAFAAIAVVLHAAALSQAIFTGDGQNFSLTNVISMVNWIIAFSFTVLLFRLKMIVVVPVVYACSIISVALLWLVPPEYITHFELNPDMLSHVVLSLMAYSALMIAALYAIQLAIIQHKLKSKKLIMSPSMPPLMTVEKQLYHLVIVGVILLSLSLATGFIFLDDMFSEGKGHKAILSIIAWFTYIAMLAQQYWVGCKIRTAVLYTLTGATMLSLAYFGARIVKELILTQ</sequence>
<dbReference type="OrthoDB" id="9780793at2"/>
<name>A0A3S0RRM4_9GAMM</name>
<keyword evidence="1" id="KW-0472">Membrane</keyword>
<feature type="transmembrane region" description="Helical" evidence="1">
    <location>
        <begin position="174"/>
        <end position="196"/>
    </location>
</feature>
<proteinExistence type="predicted"/>
<dbReference type="InterPro" id="IPR052372">
    <property type="entry name" value="YpjD/HemX"/>
</dbReference>
<dbReference type="EMBL" id="RXNV01000001">
    <property type="protein sequence ID" value="RTR34667.1"/>
    <property type="molecule type" value="Genomic_DNA"/>
</dbReference>
<keyword evidence="1" id="KW-1133">Transmembrane helix</keyword>
<evidence type="ECO:0000313" key="3">
    <source>
        <dbReference type="EMBL" id="RTR34667.1"/>
    </source>
</evidence>
<dbReference type="GO" id="GO:0020037">
    <property type="term" value="F:heme binding"/>
    <property type="evidence" value="ECO:0007669"/>
    <property type="project" value="InterPro"/>
</dbReference>
<dbReference type="GO" id="GO:0005886">
    <property type="term" value="C:plasma membrane"/>
    <property type="evidence" value="ECO:0007669"/>
    <property type="project" value="TreeGrafter"/>
</dbReference>
<dbReference type="RefSeq" id="WP_126504111.1">
    <property type="nucleotide sequence ID" value="NZ_RXNV01000001.1"/>
</dbReference>
<feature type="transmembrane region" description="Helical" evidence="1">
    <location>
        <begin position="33"/>
        <end position="54"/>
    </location>
</feature>
<keyword evidence="4" id="KW-1185">Reference proteome</keyword>
<evidence type="ECO:0000259" key="2">
    <source>
        <dbReference type="Pfam" id="PF01578"/>
    </source>
</evidence>
<feature type="transmembrane region" description="Helical" evidence="1">
    <location>
        <begin position="88"/>
        <end position="108"/>
    </location>
</feature>
<accession>A0A3S0RRM4</accession>
<feature type="domain" description="Cytochrome c assembly protein" evidence="2">
    <location>
        <begin position="36"/>
        <end position="260"/>
    </location>
</feature>
<dbReference type="AlphaFoldDB" id="A0A3S0RRM4"/>
<feature type="transmembrane region" description="Helical" evidence="1">
    <location>
        <begin position="66"/>
        <end position="83"/>
    </location>
</feature>
<evidence type="ECO:0000256" key="1">
    <source>
        <dbReference type="SAM" id="Phobius"/>
    </source>
</evidence>
<gene>
    <name evidence="3" type="ORF">EKG39_03130</name>
</gene>
<dbReference type="Pfam" id="PF01578">
    <property type="entry name" value="Cytochrom_C_asm"/>
    <property type="match status" value="1"/>
</dbReference>
<keyword evidence="1" id="KW-0812">Transmembrane</keyword>
<evidence type="ECO:0000313" key="4">
    <source>
        <dbReference type="Proteomes" id="UP000282060"/>
    </source>
</evidence>
<protein>
    <submittedName>
        <fullName evidence="3">Cytochrome C assembly protein</fullName>
    </submittedName>
</protein>
<dbReference type="InterPro" id="IPR002541">
    <property type="entry name" value="Cyt_c_assembly"/>
</dbReference>
<feature type="transmembrane region" description="Helical" evidence="1">
    <location>
        <begin position="128"/>
        <end position="153"/>
    </location>
</feature>